<organism evidence="2 3">
    <name type="scientific">Streptomyces mimosae</name>
    <dbReference type="NCBI Taxonomy" id="2586635"/>
    <lineage>
        <taxon>Bacteria</taxon>
        <taxon>Bacillati</taxon>
        <taxon>Actinomycetota</taxon>
        <taxon>Actinomycetes</taxon>
        <taxon>Kitasatosporales</taxon>
        <taxon>Streptomycetaceae</taxon>
        <taxon>Streptomyces</taxon>
    </lineage>
</organism>
<gene>
    <name evidence="2" type="ORF">FH607_022925</name>
</gene>
<evidence type="ECO:0000313" key="2">
    <source>
        <dbReference type="EMBL" id="KAB8161931.1"/>
    </source>
</evidence>
<feature type="compositionally biased region" description="Basic and acidic residues" evidence="1">
    <location>
        <begin position="1"/>
        <end position="17"/>
    </location>
</feature>
<name>A0A5N5ZZM1_9ACTN</name>
<evidence type="ECO:0000256" key="1">
    <source>
        <dbReference type="SAM" id="MobiDB-lite"/>
    </source>
</evidence>
<dbReference type="AlphaFoldDB" id="A0A5N5ZZM1"/>
<comment type="caution">
    <text evidence="2">The sequence shown here is derived from an EMBL/GenBank/DDBJ whole genome shotgun (WGS) entry which is preliminary data.</text>
</comment>
<evidence type="ECO:0000313" key="3">
    <source>
        <dbReference type="Proteomes" id="UP000314251"/>
    </source>
</evidence>
<reference evidence="2" key="1">
    <citation type="submission" date="2019-10" db="EMBL/GenBank/DDBJ databases">
        <title>Nonomuraea sp. nov., isolated from Phyllanthus amarus.</title>
        <authorList>
            <person name="Klykleung N."/>
            <person name="Tanasupawat S."/>
        </authorList>
    </citation>
    <scope>NUCLEOTIDE SEQUENCE [LARGE SCALE GENOMIC DNA]</scope>
    <source>
        <strain evidence="2">3MP-10</strain>
    </source>
</reference>
<proteinExistence type="predicted"/>
<sequence>MPTVERPRRAEADEERLSGTAAAPLDETLDERDLSDVEVARAVCPECSRSVALDAADAPLPSHALVATPWQPFGLTVCPGSGREPAGSGWALTWTRPAGGDSLTLAALPEGLDWRLQPFSHASGPAPALRQAA</sequence>
<dbReference type="RefSeq" id="WP_139671835.1">
    <property type="nucleotide sequence ID" value="NZ_VDLY02000016.1"/>
</dbReference>
<dbReference type="Proteomes" id="UP000314251">
    <property type="component" value="Unassembled WGS sequence"/>
</dbReference>
<feature type="region of interest" description="Disordered" evidence="1">
    <location>
        <begin position="1"/>
        <end position="30"/>
    </location>
</feature>
<dbReference type="OrthoDB" id="4330280at2"/>
<dbReference type="EMBL" id="VDLY02000016">
    <property type="protein sequence ID" value="KAB8161931.1"/>
    <property type="molecule type" value="Genomic_DNA"/>
</dbReference>
<keyword evidence="3" id="KW-1185">Reference proteome</keyword>
<accession>A0A5N5ZZM1</accession>
<protein>
    <submittedName>
        <fullName evidence="2">Uncharacterized protein</fullName>
    </submittedName>
</protein>